<reference evidence="1" key="1">
    <citation type="journal article" date="2017" name="Science">
        <title>Giant viruses with an expanded complement of translation system components.</title>
        <authorList>
            <person name="Schulz F."/>
            <person name="Yutin N."/>
            <person name="Ivanova N.N."/>
            <person name="Ortega D.R."/>
            <person name="Lee T.K."/>
            <person name="Vierheilig J."/>
            <person name="Daims H."/>
            <person name="Horn M."/>
            <person name="Wagner M."/>
            <person name="Jensen G.J."/>
            <person name="Kyrpides N.C."/>
            <person name="Koonin E.V."/>
            <person name="Woyke T."/>
        </authorList>
    </citation>
    <scope>NUCLEOTIDE SEQUENCE</scope>
    <source>
        <strain evidence="1">CTV1</strain>
    </source>
</reference>
<proteinExistence type="predicted"/>
<sequence length="70" mass="8385">MDILYKTFTETNEENVKNKLTALKLTLPNDKYEELLTEVFNKLTCFEDILVLKFVVQYYDKYIRPAIDLM</sequence>
<name>A0A1V0S8T9_9VIRU</name>
<accession>A0A1V0S8T9</accession>
<gene>
    <name evidence="1" type="ORF">Catovirus_1_177</name>
</gene>
<evidence type="ECO:0000313" key="1">
    <source>
        <dbReference type="EMBL" id="ARF08127.1"/>
    </source>
</evidence>
<dbReference type="EMBL" id="KY684083">
    <property type="protein sequence ID" value="ARF08127.1"/>
    <property type="molecule type" value="Genomic_DNA"/>
</dbReference>
<protein>
    <submittedName>
        <fullName evidence="1">Uncharacterized protein</fullName>
    </submittedName>
</protein>
<organism evidence="1">
    <name type="scientific">Catovirus CTV1</name>
    <dbReference type="NCBI Taxonomy" id="1977631"/>
    <lineage>
        <taxon>Viruses</taxon>
        <taxon>Varidnaviria</taxon>
        <taxon>Bamfordvirae</taxon>
        <taxon>Nucleocytoviricota</taxon>
        <taxon>Megaviricetes</taxon>
        <taxon>Imitervirales</taxon>
        <taxon>Mimiviridae</taxon>
        <taxon>Klosneuvirinae</taxon>
        <taxon>Catovirus</taxon>
    </lineage>
</organism>